<feature type="region of interest" description="Disordered" evidence="1">
    <location>
        <begin position="69"/>
        <end position="90"/>
    </location>
</feature>
<sequence length="90" mass="9644">MGPSYGNPVEVFTREQETQSGGSHGRAQGPETAVIVNWSPCGGGGRSMDHSIWPINTLKGPFLHCHLPLSRQKEASPGARNEGKVPQLSH</sequence>
<dbReference type="Proteomes" id="UP001162972">
    <property type="component" value="Chromosome 8"/>
</dbReference>
<organism evidence="2 3">
    <name type="scientific">Salix udensis</name>
    <dbReference type="NCBI Taxonomy" id="889485"/>
    <lineage>
        <taxon>Eukaryota</taxon>
        <taxon>Viridiplantae</taxon>
        <taxon>Streptophyta</taxon>
        <taxon>Embryophyta</taxon>
        <taxon>Tracheophyta</taxon>
        <taxon>Spermatophyta</taxon>
        <taxon>Magnoliopsida</taxon>
        <taxon>eudicotyledons</taxon>
        <taxon>Gunneridae</taxon>
        <taxon>Pentapetalae</taxon>
        <taxon>rosids</taxon>
        <taxon>fabids</taxon>
        <taxon>Malpighiales</taxon>
        <taxon>Salicaceae</taxon>
        <taxon>Saliceae</taxon>
        <taxon>Salix</taxon>
    </lineage>
</organism>
<comment type="caution">
    <text evidence="2">The sequence shown here is derived from an EMBL/GenBank/DDBJ whole genome shotgun (WGS) entry which is preliminary data.</text>
</comment>
<evidence type="ECO:0000313" key="2">
    <source>
        <dbReference type="EMBL" id="KAJ6429726.1"/>
    </source>
</evidence>
<evidence type="ECO:0000256" key="1">
    <source>
        <dbReference type="SAM" id="MobiDB-lite"/>
    </source>
</evidence>
<accession>A0AAD6KU20</accession>
<proteinExistence type="predicted"/>
<dbReference type="EMBL" id="JAPFFJ010000004">
    <property type="protein sequence ID" value="KAJ6429726.1"/>
    <property type="molecule type" value="Genomic_DNA"/>
</dbReference>
<keyword evidence="3" id="KW-1185">Reference proteome</keyword>
<name>A0AAD6KU20_9ROSI</name>
<protein>
    <submittedName>
        <fullName evidence="2">Uncharacterized protein</fullName>
    </submittedName>
</protein>
<dbReference type="AlphaFoldDB" id="A0AAD6KU20"/>
<reference evidence="2 3" key="1">
    <citation type="journal article" date="2023" name="Int. J. Mol. Sci.">
        <title>De Novo Assembly and Annotation of 11 Diverse Shrub Willow (Salix) Genomes Reveals Novel Gene Organization in Sex-Linked Regions.</title>
        <authorList>
            <person name="Hyden B."/>
            <person name="Feng K."/>
            <person name="Yates T.B."/>
            <person name="Jawdy S."/>
            <person name="Cereghino C."/>
            <person name="Smart L.B."/>
            <person name="Muchero W."/>
        </authorList>
    </citation>
    <scope>NUCLEOTIDE SEQUENCE [LARGE SCALE GENOMIC DNA]</scope>
    <source>
        <tissue evidence="2">Shoot tip</tissue>
    </source>
</reference>
<feature type="region of interest" description="Disordered" evidence="1">
    <location>
        <begin position="1"/>
        <end position="31"/>
    </location>
</feature>
<gene>
    <name evidence="2" type="ORF">OIU84_021180</name>
</gene>
<evidence type="ECO:0000313" key="3">
    <source>
        <dbReference type="Proteomes" id="UP001162972"/>
    </source>
</evidence>